<dbReference type="InterPro" id="IPR007224">
    <property type="entry name" value="TIF_Rrn11"/>
</dbReference>
<dbReference type="EMBL" id="ML178828">
    <property type="protein sequence ID" value="TFL00554.1"/>
    <property type="molecule type" value="Genomic_DNA"/>
</dbReference>
<dbReference type="PANTHER" id="PTHR28244:SF1">
    <property type="entry name" value="RNA POLYMERASE I-SPECIFIC TRANSCRIPTION INITIATION FACTOR RRN11"/>
    <property type="match status" value="1"/>
</dbReference>
<dbReference type="GO" id="GO:0042790">
    <property type="term" value="P:nucleolar large rRNA transcription by RNA polymerase I"/>
    <property type="evidence" value="ECO:0007669"/>
    <property type="project" value="TreeGrafter"/>
</dbReference>
<sequence>MQLDHKFICASPNDALNNPLTARKLHIRRLFDVLNVCLQKRDLKRAQRAWCILARCKEVDWMALWPTALAILSDDFDRTPRQVDFIRSLMLQYPLERESLLKELVLHLIALERHKEALDELELYLPSFPYQENAAFHLYAGLLCFGMAQGSSSSGWNTNLLNKSRSYFERGLALSPENSMAQAYTEKIAQIEDEDHSAPRYRGRKGADKDEDSD</sequence>
<reference evidence="2 3" key="1">
    <citation type="journal article" date="2019" name="Nat. Ecol. Evol.">
        <title>Megaphylogeny resolves global patterns of mushroom evolution.</title>
        <authorList>
            <person name="Varga T."/>
            <person name="Krizsan K."/>
            <person name="Foldi C."/>
            <person name="Dima B."/>
            <person name="Sanchez-Garcia M."/>
            <person name="Sanchez-Ramirez S."/>
            <person name="Szollosi G.J."/>
            <person name="Szarkandi J.G."/>
            <person name="Papp V."/>
            <person name="Albert L."/>
            <person name="Andreopoulos W."/>
            <person name="Angelini C."/>
            <person name="Antonin V."/>
            <person name="Barry K.W."/>
            <person name="Bougher N.L."/>
            <person name="Buchanan P."/>
            <person name="Buyck B."/>
            <person name="Bense V."/>
            <person name="Catcheside P."/>
            <person name="Chovatia M."/>
            <person name="Cooper J."/>
            <person name="Damon W."/>
            <person name="Desjardin D."/>
            <person name="Finy P."/>
            <person name="Geml J."/>
            <person name="Haridas S."/>
            <person name="Hughes K."/>
            <person name="Justo A."/>
            <person name="Karasinski D."/>
            <person name="Kautmanova I."/>
            <person name="Kiss B."/>
            <person name="Kocsube S."/>
            <person name="Kotiranta H."/>
            <person name="LaButti K.M."/>
            <person name="Lechner B.E."/>
            <person name="Liimatainen K."/>
            <person name="Lipzen A."/>
            <person name="Lukacs Z."/>
            <person name="Mihaltcheva S."/>
            <person name="Morgado L.N."/>
            <person name="Niskanen T."/>
            <person name="Noordeloos M.E."/>
            <person name="Ohm R.A."/>
            <person name="Ortiz-Santana B."/>
            <person name="Ovrebo C."/>
            <person name="Racz N."/>
            <person name="Riley R."/>
            <person name="Savchenko A."/>
            <person name="Shiryaev A."/>
            <person name="Soop K."/>
            <person name="Spirin V."/>
            <person name="Szebenyi C."/>
            <person name="Tomsovsky M."/>
            <person name="Tulloss R.E."/>
            <person name="Uehling J."/>
            <person name="Grigoriev I.V."/>
            <person name="Vagvolgyi C."/>
            <person name="Papp T."/>
            <person name="Martin F.M."/>
            <person name="Miettinen O."/>
            <person name="Hibbett D.S."/>
            <person name="Nagy L.G."/>
        </authorList>
    </citation>
    <scope>NUCLEOTIDE SEQUENCE [LARGE SCALE GENOMIC DNA]</scope>
    <source>
        <strain evidence="2 3">CBS 309.79</strain>
    </source>
</reference>
<name>A0A5C3QQD8_9AGAR</name>
<dbReference type="STRING" id="1884261.A0A5C3QQD8"/>
<dbReference type="GO" id="GO:0017025">
    <property type="term" value="F:TBP-class protein binding"/>
    <property type="evidence" value="ECO:0007669"/>
    <property type="project" value="TreeGrafter"/>
</dbReference>
<accession>A0A5C3QQD8</accession>
<gene>
    <name evidence="2" type="ORF">BDV98DRAFT_569201</name>
</gene>
<keyword evidence="3" id="KW-1185">Reference proteome</keyword>
<dbReference type="PANTHER" id="PTHR28244">
    <property type="entry name" value="RNA POLYMERASE I-SPECIFIC TRANSCRIPTION INITIATION FACTOR RRN11"/>
    <property type="match status" value="1"/>
</dbReference>
<evidence type="ECO:0000313" key="2">
    <source>
        <dbReference type="EMBL" id="TFL00554.1"/>
    </source>
</evidence>
<dbReference type="Proteomes" id="UP000305067">
    <property type="component" value="Unassembled WGS sequence"/>
</dbReference>
<dbReference type="Pfam" id="PF04090">
    <property type="entry name" value="Rrn11"/>
    <property type="match status" value="1"/>
</dbReference>
<dbReference type="InterPro" id="IPR011990">
    <property type="entry name" value="TPR-like_helical_dom_sf"/>
</dbReference>
<dbReference type="OrthoDB" id="2159786at2759"/>
<dbReference type="GO" id="GO:0070860">
    <property type="term" value="C:RNA polymerase I core factor complex"/>
    <property type="evidence" value="ECO:0007669"/>
    <property type="project" value="TreeGrafter"/>
</dbReference>
<evidence type="ECO:0000256" key="1">
    <source>
        <dbReference type="SAM" id="MobiDB-lite"/>
    </source>
</evidence>
<proteinExistence type="predicted"/>
<protein>
    <submittedName>
        <fullName evidence="2">Uncharacterized protein</fullName>
    </submittedName>
</protein>
<feature type="region of interest" description="Disordered" evidence="1">
    <location>
        <begin position="192"/>
        <end position="214"/>
    </location>
</feature>
<dbReference type="AlphaFoldDB" id="A0A5C3QQD8"/>
<evidence type="ECO:0000313" key="3">
    <source>
        <dbReference type="Proteomes" id="UP000305067"/>
    </source>
</evidence>
<dbReference type="Gene3D" id="1.25.40.10">
    <property type="entry name" value="Tetratricopeptide repeat domain"/>
    <property type="match status" value="1"/>
</dbReference>
<dbReference type="InterPro" id="IPR053029">
    <property type="entry name" value="RNA_pol_I-specific_init_factor"/>
</dbReference>
<organism evidence="2 3">
    <name type="scientific">Pterulicium gracile</name>
    <dbReference type="NCBI Taxonomy" id="1884261"/>
    <lineage>
        <taxon>Eukaryota</taxon>
        <taxon>Fungi</taxon>
        <taxon>Dikarya</taxon>
        <taxon>Basidiomycota</taxon>
        <taxon>Agaricomycotina</taxon>
        <taxon>Agaricomycetes</taxon>
        <taxon>Agaricomycetidae</taxon>
        <taxon>Agaricales</taxon>
        <taxon>Pleurotineae</taxon>
        <taxon>Pterulaceae</taxon>
        <taxon>Pterulicium</taxon>
    </lineage>
</organism>
<dbReference type="GO" id="GO:0001164">
    <property type="term" value="F:RNA polymerase I core promoter sequence-specific DNA binding"/>
    <property type="evidence" value="ECO:0007669"/>
    <property type="project" value="InterPro"/>
</dbReference>
<dbReference type="GO" id="GO:0001181">
    <property type="term" value="F:RNA polymerase I general transcription initiation factor activity"/>
    <property type="evidence" value="ECO:0007669"/>
    <property type="project" value="InterPro"/>
</dbReference>